<dbReference type="OrthoDB" id="9803686at2"/>
<feature type="active site" description="Proton donor" evidence="4">
    <location>
        <position position="186"/>
    </location>
</feature>
<feature type="chain" id="PRO_5021907931" description="GH26 domain-containing protein" evidence="5">
    <location>
        <begin position="23"/>
        <end position="347"/>
    </location>
</feature>
<keyword evidence="5" id="KW-0732">Signal</keyword>
<dbReference type="InterPro" id="IPR017853">
    <property type="entry name" value="GH"/>
</dbReference>
<evidence type="ECO:0000313" key="8">
    <source>
        <dbReference type="Proteomes" id="UP000318733"/>
    </source>
</evidence>
<organism evidence="7 8">
    <name type="scientific">Mucilaginibacter corticis</name>
    <dbReference type="NCBI Taxonomy" id="2597670"/>
    <lineage>
        <taxon>Bacteria</taxon>
        <taxon>Pseudomonadati</taxon>
        <taxon>Bacteroidota</taxon>
        <taxon>Sphingobacteriia</taxon>
        <taxon>Sphingobacteriales</taxon>
        <taxon>Sphingobacteriaceae</taxon>
        <taxon>Mucilaginibacter</taxon>
    </lineage>
</organism>
<evidence type="ECO:0000256" key="4">
    <source>
        <dbReference type="PROSITE-ProRule" id="PRU01100"/>
    </source>
</evidence>
<proteinExistence type="inferred from homology"/>
<evidence type="ECO:0000256" key="3">
    <source>
        <dbReference type="ARBA" id="ARBA00023295"/>
    </source>
</evidence>
<evidence type="ECO:0000256" key="5">
    <source>
        <dbReference type="SAM" id="SignalP"/>
    </source>
</evidence>
<dbReference type="RefSeq" id="WP_144249226.1">
    <property type="nucleotide sequence ID" value="NZ_VLPK01000003.1"/>
</dbReference>
<dbReference type="Gene3D" id="3.20.20.80">
    <property type="entry name" value="Glycosidases"/>
    <property type="match status" value="1"/>
</dbReference>
<keyword evidence="3 4" id="KW-0326">Glycosidase</keyword>
<keyword evidence="8" id="KW-1185">Reference proteome</keyword>
<dbReference type="InterPro" id="IPR000805">
    <property type="entry name" value="Glyco_hydro_26"/>
</dbReference>
<evidence type="ECO:0000313" key="7">
    <source>
        <dbReference type="EMBL" id="TSJ39188.1"/>
    </source>
</evidence>
<keyword evidence="2 4" id="KW-0378">Hydrolase</keyword>
<accession>A0A556MH20</accession>
<dbReference type="EMBL" id="VLPK01000003">
    <property type="protein sequence ID" value="TSJ39188.1"/>
    <property type="molecule type" value="Genomic_DNA"/>
</dbReference>
<reference evidence="7 8" key="1">
    <citation type="submission" date="2019-07" db="EMBL/GenBank/DDBJ databases">
        <authorList>
            <person name="Huq M.A."/>
        </authorList>
    </citation>
    <scope>NUCLEOTIDE SEQUENCE [LARGE SCALE GENOMIC DNA]</scope>
    <source>
        <strain evidence="7 8">MAH-19</strain>
    </source>
</reference>
<dbReference type="Pfam" id="PF02156">
    <property type="entry name" value="Glyco_hydro_26"/>
    <property type="match status" value="1"/>
</dbReference>
<feature type="signal peptide" evidence="5">
    <location>
        <begin position="1"/>
        <end position="22"/>
    </location>
</feature>
<evidence type="ECO:0000256" key="2">
    <source>
        <dbReference type="ARBA" id="ARBA00022801"/>
    </source>
</evidence>
<dbReference type="PRINTS" id="PR00739">
    <property type="entry name" value="GLHYDRLASE26"/>
</dbReference>
<name>A0A556MH20_9SPHI</name>
<feature type="domain" description="GH26" evidence="6">
    <location>
        <begin position="32"/>
        <end position="344"/>
    </location>
</feature>
<dbReference type="SUPFAM" id="SSF51445">
    <property type="entry name" value="(Trans)glycosidases"/>
    <property type="match status" value="1"/>
</dbReference>
<dbReference type="PANTHER" id="PTHR40079">
    <property type="entry name" value="MANNAN ENDO-1,4-BETA-MANNOSIDASE E-RELATED"/>
    <property type="match status" value="1"/>
</dbReference>
<evidence type="ECO:0000256" key="1">
    <source>
        <dbReference type="ARBA" id="ARBA00007754"/>
    </source>
</evidence>
<comment type="caution">
    <text evidence="7">The sequence shown here is derived from an EMBL/GenBank/DDBJ whole genome shotgun (WGS) entry which is preliminary data.</text>
</comment>
<dbReference type="PANTHER" id="PTHR40079:SF4">
    <property type="entry name" value="GH26 DOMAIN-CONTAINING PROTEIN-RELATED"/>
    <property type="match status" value="1"/>
</dbReference>
<sequence length="347" mass="39577">MKTVIRLAAIVFLLIISQLIMAQTPIPKLTDRSKKGILQYFKTIVKNNQVIVGQQCSQSLDVALEYKKNFQRLYDSTGHYPALLGLDYGYFPNIDFVQTNQYALKHWQSGGLVTLSWHADCPFTAGYNVRLNTVDNKNIIDLKKLLKNAPESKEKDSYRAELANVAKALKQLKNAGVTVLWRPFHEMNGTWFWWGTNDVKNPTNQKDYAALWIDLYKTLTVDYGLDNLIWIYAPNIAGNYFPAPAAFYPGDKYVDIVAIDNYPKVPAFNDYPELIKLGKPVTEAEIGPIEESHGKFDELEVLKVFKGKAPYFLQWHSWPGAKVNIVDNLHYKALMDDTSAITLDKMR</sequence>
<dbReference type="Proteomes" id="UP000318733">
    <property type="component" value="Unassembled WGS sequence"/>
</dbReference>
<dbReference type="InterPro" id="IPR022790">
    <property type="entry name" value="GH26_dom"/>
</dbReference>
<evidence type="ECO:0000259" key="6">
    <source>
        <dbReference type="PROSITE" id="PS51764"/>
    </source>
</evidence>
<feature type="active site" description="Nucleophile" evidence="4">
    <location>
        <position position="285"/>
    </location>
</feature>
<dbReference type="PROSITE" id="PS51764">
    <property type="entry name" value="GH26"/>
    <property type="match status" value="1"/>
</dbReference>
<protein>
    <recommendedName>
        <fullName evidence="6">GH26 domain-containing protein</fullName>
    </recommendedName>
</protein>
<dbReference type="GO" id="GO:0016985">
    <property type="term" value="F:mannan endo-1,4-beta-mannosidase activity"/>
    <property type="evidence" value="ECO:0007669"/>
    <property type="project" value="InterPro"/>
</dbReference>
<comment type="similarity">
    <text evidence="1 4">Belongs to the glycosyl hydrolase 26 family.</text>
</comment>
<gene>
    <name evidence="7" type="ORF">FO440_15605</name>
</gene>
<dbReference type="GO" id="GO:0006080">
    <property type="term" value="P:substituted mannan metabolic process"/>
    <property type="evidence" value="ECO:0007669"/>
    <property type="project" value="InterPro"/>
</dbReference>
<dbReference type="AlphaFoldDB" id="A0A556MH20"/>